<gene>
    <name evidence="4" type="ORF">EV650_1215</name>
</gene>
<dbReference type="CDD" id="cd04301">
    <property type="entry name" value="NAT_SF"/>
    <property type="match status" value="1"/>
</dbReference>
<dbReference type="Proteomes" id="UP000295447">
    <property type="component" value="Unassembled WGS sequence"/>
</dbReference>
<feature type="domain" description="N-acetyltransferase" evidence="3">
    <location>
        <begin position="8"/>
        <end position="157"/>
    </location>
</feature>
<dbReference type="PANTHER" id="PTHR43877:SF1">
    <property type="entry name" value="ACETYLTRANSFERASE"/>
    <property type="match status" value="1"/>
</dbReference>
<evidence type="ECO:0000256" key="1">
    <source>
        <dbReference type="ARBA" id="ARBA00022679"/>
    </source>
</evidence>
<keyword evidence="4" id="KW-0689">Ribosomal protein</keyword>
<sequence>MLRNNGGVDIRVAVQADLADLARLLWLNAGPDERAKQSVEAFAVDIGAWWNEHADSHLALIARADEFAVVGMAWLAIVARPPRPGDVGRRSADVQSVFVVPEERGKGIGSALVKAAAEHALHLGAGRVTVHSGRKAVPVYERLGFASSRQLLQKVPD</sequence>
<comment type="caution">
    <text evidence="4">The sequence shown here is derived from an EMBL/GenBank/DDBJ whole genome shotgun (WGS) entry which is preliminary data.</text>
</comment>
<proteinExistence type="predicted"/>
<evidence type="ECO:0000313" key="4">
    <source>
        <dbReference type="EMBL" id="TDW22378.1"/>
    </source>
</evidence>
<accession>A0A4R7ZZH9</accession>
<dbReference type="Pfam" id="PF00583">
    <property type="entry name" value="Acetyltransf_1"/>
    <property type="match status" value="1"/>
</dbReference>
<keyword evidence="4" id="KW-0687">Ribonucleoprotein</keyword>
<evidence type="ECO:0000256" key="2">
    <source>
        <dbReference type="ARBA" id="ARBA00023315"/>
    </source>
</evidence>
<dbReference type="GO" id="GO:0005840">
    <property type="term" value="C:ribosome"/>
    <property type="evidence" value="ECO:0007669"/>
    <property type="project" value="UniProtKB-KW"/>
</dbReference>
<keyword evidence="1" id="KW-0808">Transferase</keyword>
<keyword evidence="5" id="KW-1185">Reference proteome</keyword>
<dbReference type="InterPro" id="IPR016181">
    <property type="entry name" value="Acyl_CoA_acyltransferase"/>
</dbReference>
<dbReference type="PANTHER" id="PTHR43877">
    <property type="entry name" value="AMINOALKYLPHOSPHONATE N-ACETYLTRANSFERASE-RELATED-RELATED"/>
    <property type="match status" value="1"/>
</dbReference>
<reference evidence="4 5" key="1">
    <citation type="submission" date="2019-03" db="EMBL/GenBank/DDBJ databases">
        <title>Genomic Encyclopedia of Type Strains, Phase III (KMG-III): the genomes of soil and plant-associated and newly described type strains.</title>
        <authorList>
            <person name="Whitman W."/>
        </authorList>
    </citation>
    <scope>NUCLEOTIDE SEQUENCE [LARGE SCALE GENOMIC DNA]</scope>
    <source>
        <strain evidence="4 5">VKM Ac-2570</strain>
    </source>
</reference>
<dbReference type="Gene3D" id="3.40.630.30">
    <property type="match status" value="1"/>
</dbReference>
<dbReference type="GO" id="GO:0016747">
    <property type="term" value="F:acyltransferase activity, transferring groups other than amino-acyl groups"/>
    <property type="evidence" value="ECO:0007669"/>
    <property type="project" value="InterPro"/>
</dbReference>
<dbReference type="AlphaFoldDB" id="A0A4R7ZZH9"/>
<dbReference type="EMBL" id="SODF01000001">
    <property type="protein sequence ID" value="TDW22378.1"/>
    <property type="molecule type" value="Genomic_DNA"/>
</dbReference>
<organism evidence="4 5">
    <name type="scientific">Kribbella kalugense</name>
    <dbReference type="NCBI Taxonomy" id="2512221"/>
    <lineage>
        <taxon>Bacteria</taxon>
        <taxon>Bacillati</taxon>
        <taxon>Actinomycetota</taxon>
        <taxon>Actinomycetes</taxon>
        <taxon>Propionibacteriales</taxon>
        <taxon>Kribbellaceae</taxon>
        <taxon>Kribbella</taxon>
    </lineage>
</organism>
<dbReference type="PROSITE" id="PS51186">
    <property type="entry name" value="GNAT"/>
    <property type="match status" value="1"/>
</dbReference>
<evidence type="ECO:0000313" key="5">
    <source>
        <dbReference type="Proteomes" id="UP000295447"/>
    </source>
</evidence>
<name>A0A4R7ZZH9_9ACTN</name>
<evidence type="ECO:0000259" key="3">
    <source>
        <dbReference type="PROSITE" id="PS51186"/>
    </source>
</evidence>
<protein>
    <submittedName>
        <fullName evidence="4">Ribosomal protein S18 acetylase RimI-like enzyme</fullName>
    </submittedName>
</protein>
<keyword evidence="2" id="KW-0012">Acyltransferase</keyword>
<dbReference type="SUPFAM" id="SSF55729">
    <property type="entry name" value="Acyl-CoA N-acyltransferases (Nat)"/>
    <property type="match status" value="1"/>
</dbReference>
<dbReference type="InterPro" id="IPR050832">
    <property type="entry name" value="Bact_Acetyltransf"/>
</dbReference>
<dbReference type="InterPro" id="IPR000182">
    <property type="entry name" value="GNAT_dom"/>
</dbReference>